<keyword evidence="4" id="KW-0406">Ion transport</keyword>
<evidence type="ECO:0000259" key="8">
    <source>
        <dbReference type="Pfam" id="PF25954"/>
    </source>
</evidence>
<dbReference type="FunFam" id="2.40.420.20:FF:000003">
    <property type="entry name" value="Cation efflux system protein cusB"/>
    <property type="match status" value="1"/>
</dbReference>
<dbReference type="FunFam" id="2.40.30.170:FF:000010">
    <property type="entry name" value="Efflux RND transporter periplasmic adaptor subunit"/>
    <property type="match status" value="1"/>
</dbReference>
<evidence type="ECO:0000256" key="4">
    <source>
        <dbReference type="ARBA" id="ARBA00023065"/>
    </source>
</evidence>
<dbReference type="Pfam" id="PF25975">
    <property type="entry name" value="CzcB_C"/>
    <property type="match status" value="1"/>
</dbReference>
<dbReference type="Pfam" id="PF25954">
    <property type="entry name" value="Beta-barrel_RND_2"/>
    <property type="match status" value="1"/>
</dbReference>
<dbReference type="InterPro" id="IPR006143">
    <property type="entry name" value="RND_pump_MFP"/>
</dbReference>
<dbReference type="Pfam" id="PF19335">
    <property type="entry name" value="HMBD"/>
    <property type="match status" value="1"/>
</dbReference>
<keyword evidence="11" id="KW-1185">Reference proteome</keyword>
<dbReference type="AlphaFoldDB" id="A0A2K8QL47"/>
<dbReference type="Proteomes" id="UP000231901">
    <property type="component" value="Chromosome"/>
</dbReference>
<organism evidence="10 11">
    <name type="scientific">Dickeya fangzhongdai</name>
    <dbReference type="NCBI Taxonomy" id="1778540"/>
    <lineage>
        <taxon>Bacteria</taxon>
        <taxon>Pseudomonadati</taxon>
        <taxon>Pseudomonadota</taxon>
        <taxon>Gammaproteobacteria</taxon>
        <taxon>Enterobacterales</taxon>
        <taxon>Pectobacteriaceae</taxon>
        <taxon>Dickeya</taxon>
    </lineage>
</organism>
<evidence type="ECO:0000259" key="9">
    <source>
        <dbReference type="Pfam" id="PF25975"/>
    </source>
</evidence>
<dbReference type="Pfam" id="PF11604">
    <property type="entry name" value="CusF_Ec"/>
    <property type="match status" value="1"/>
</dbReference>
<dbReference type="Gene3D" id="2.40.50.320">
    <property type="entry name" value="Copper binding periplasmic protein CusF"/>
    <property type="match status" value="1"/>
</dbReference>
<dbReference type="Pfam" id="PF25919">
    <property type="entry name" value="BSH_CusB"/>
    <property type="match status" value="1"/>
</dbReference>
<dbReference type="InterPro" id="IPR042230">
    <property type="entry name" value="CusF_sf"/>
</dbReference>
<sequence length="504" mass="54380">MNRTFTVSLIAVALAAAAVGYSVSYYSGSRATGTTTHAAAATPDANGGRKVLYWYDPMVPDKRFDQPGKSPFMDMPLTPRYADEVQDNGGVTVSPRQQQNLGVRTAKAERRELQPHATGYGTVALNERTLRTLVAPSGGVVEQLGVNAVQQPVQKGQMLAVLWNPTWAAAQQEYLAVRQLGDAELSQAARQKLALMFMPESVIRQVERSGKPQPRLTITAPENGYINRLDVRTGAQLTPAQPLFELASLDPVWVEVEYPAAQAAALHIGDEMLAVSDSWPGDTFRGRVAELLPQLDSATRTLKARVVLDNRQQRLKPGMYLTVKLAAGVARQALMVPQQALLVSSRQNRVLLNDGQGYFTPRPVDVGVIQDGWAEIRSGLNEGDSVVISGQFLIDSEASLRSALTSFSDAPQNQSPAATPAPVGDYQTRGVIKAINGKQVTLAHDAVPALDWPPMTMDFTFDGDALPATLQPGMTVTFRFRLDDNGARLLAIQPVAAAAHGGHL</sequence>
<dbReference type="GO" id="GO:0046914">
    <property type="term" value="F:transition metal ion binding"/>
    <property type="evidence" value="ECO:0007669"/>
    <property type="project" value="TreeGrafter"/>
</dbReference>
<evidence type="ECO:0000313" key="10">
    <source>
        <dbReference type="EMBL" id="ATZ93748.1"/>
    </source>
</evidence>
<dbReference type="GO" id="GO:0015679">
    <property type="term" value="P:plasma membrane copper ion transport"/>
    <property type="evidence" value="ECO:0007669"/>
    <property type="project" value="TreeGrafter"/>
</dbReference>
<keyword evidence="2" id="KW-0813">Transport</keyword>
<comment type="similarity">
    <text evidence="1">Belongs to the membrane fusion protein (MFP) (TC 8.A.1) family.</text>
</comment>
<dbReference type="InterPro" id="IPR058792">
    <property type="entry name" value="Beta-barrel_RND_2"/>
</dbReference>
<reference evidence="11" key="1">
    <citation type="journal article" date="2018" name="Genome Announc.">
        <title>Complete genome sequence of a Dickeya fangzhongdai type strain causing bleeding canker of pear tree trunks.</title>
        <authorList>
            <person name="Zhao Y."/>
            <person name="Tian Y."/>
            <person name="Li X."/>
            <person name="Hu B."/>
        </authorList>
    </citation>
    <scope>NUCLEOTIDE SEQUENCE [LARGE SCALE GENOMIC DNA]</scope>
    <source>
        <strain evidence="11">DSM 101947</strain>
    </source>
</reference>
<dbReference type="InterPro" id="IPR021647">
    <property type="entry name" value="CusF_Ec"/>
</dbReference>
<evidence type="ECO:0000313" key="11">
    <source>
        <dbReference type="Proteomes" id="UP000231901"/>
    </source>
</evidence>
<dbReference type="GeneID" id="66564086"/>
<feature type="domain" description="Heavy metal binding" evidence="5">
    <location>
        <begin position="53"/>
        <end position="79"/>
    </location>
</feature>
<feature type="domain" description="CusB-like barrel-sandwich hybrid" evidence="7">
    <location>
        <begin position="133"/>
        <end position="246"/>
    </location>
</feature>
<dbReference type="SUPFAM" id="SSF111369">
    <property type="entry name" value="HlyD-like secretion proteins"/>
    <property type="match status" value="1"/>
</dbReference>
<evidence type="ECO:0000259" key="6">
    <source>
        <dbReference type="Pfam" id="PF25869"/>
    </source>
</evidence>
<dbReference type="GO" id="GO:0016020">
    <property type="term" value="C:membrane"/>
    <property type="evidence" value="ECO:0007669"/>
    <property type="project" value="InterPro"/>
</dbReference>
<proteinExistence type="inferred from homology"/>
<dbReference type="GO" id="GO:0030288">
    <property type="term" value="C:outer membrane-bounded periplasmic space"/>
    <property type="evidence" value="ECO:0007669"/>
    <property type="project" value="TreeGrafter"/>
</dbReference>
<dbReference type="InterPro" id="IPR058791">
    <property type="entry name" value="3HB_CusB"/>
</dbReference>
<dbReference type="RefSeq" id="WP_100849165.1">
    <property type="nucleotide sequence ID" value="NZ_BMJF01000010.1"/>
</dbReference>
<feature type="domain" description="CzcB-like C-terminal circularly permuted SH3-like" evidence="9">
    <location>
        <begin position="335"/>
        <end position="394"/>
    </location>
</feature>
<dbReference type="InterPro" id="IPR051909">
    <property type="entry name" value="MFP_Cation_Efflux"/>
</dbReference>
<dbReference type="GO" id="GO:0060003">
    <property type="term" value="P:copper ion export"/>
    <property type="evidence" value="ECO:0007669"/>
    <property type="project" value="TreeGrafter"/>
</dbReference>
<dbReference type="NCBIfam" id="TIGR01730">
    <property type="entry name" value="RND_mfp"/>
    <property type="match status" value="1"/>
</dbReference>
<feature type="domain" description="CusB-like beta-barrel" evidence="8">
    <location>
        <begin position="251"/>
        <end position="327"/>
    </location>
</feature>
<keyword evidence="3" id="KW-0732">Signal</keyword>
<gene>
    <name evidence="10" type="ORF">CVE23_07000</name>
</gene>
<accession>A0A2K8QL47</accession>
<dbReference type="GO" id="GO:0022857">
    <property type="term" value="F:transmembrane transporter activity"/>
    <property type="evidence" value="ECO:0007669"/>
    <property type="project" value="InterPro"/>
</dbReference>
<evidence type="ECO:0000256" key="3">
    <source>
        <dbReference type="ARBA" id="ARBA00022729"/>
    </source>
</evidence>
<dbReference type="Gene3D" id="2.40.30.170">
    <property type="match status" value="1"/>
</dbReference>
<dbReference type="Pfam" id="PF25869">
    <property type="entry name" value="3HB_CusB"/>
    <property type="match status" value="1"/>
</dbReference>
<dbReference type="Gene3D" id="2.40.420.20">
    <property type="match status" value="1"/>
</dbReference>
<dbReference type="EMBL" id="CP025003">
    <property type="protein sequence ID" value="ATZ93748.1"/>
    <property type="molecule type" value="Genomic_DNA"/>
</dbReference>
<feature type="domain" description="CusB-like three alpha-helical bundle" evidence="6">
    <location>
        <begin position="167"/>
        <end position="214"/>
    </location>
</feature>
<evidence type="ECO:0000259" key="7">
    <source>
        <dbReference type="Pfam" id="PF25919"/>
    </source>
</evidence>
<dbReference type="KEGG" id="dfn:CVE23_07000"/>
<dbReference type="PANTHER" id="PTHR30097">
    <property type="entry name" value="CATION EFFLUX SYSTEM PROTEIN CUSB"/>
    <property type="match status" value="1"/>
</dbReference>
<dbReference type="PANTHER" id="PTHR30097:SF15">
    <property type="entry name" value="CATION EFFLUX SYSTEM PROTEIN CUSB"/>
    <property type="match status" value="1"/>
</dbReference>
<dbReference type="InterPro" id="IPR045800">
    <property type="entry name" value="HMBD"/>
</dbReference>
<name>A0A2K8QL47_9GAMM</name>
<dbReference type="Gene3D" id="6.10.140.730">
    <property type="match status" value="1"/>
</dbReference>
<evidence type="ECO:0000259" key="5">
    <source>
        <dbReference type="Pfam" id="PF19335"/>
    </source>
</evidence>
<protein>
    <submittedName>
        <fullName evidence="10">Efflux RND transporter periplasmic adaptor subunit</fullName>
    </submittedName>
</protein>
<evidence type="ECO:0000256" key="1">
    <source>
        <dbReference type="ARBA" id="ARBA00009477"/>
    </source>
</evidence>
<dbReference type="InterPro" id="IPR058649">
    <property type="entry name" value="CzcB_C"/>
</dbReference>
<dbReference type="InterPro" id="IPR058790">
    <property type="entry name" value="BSH_CusB"/>
</dbReference>
<evidence type="ECO:0000256" key="2">
    <source>
        <dbReference type="ARBA" id="ARBA00022448"/>
    </source>
</evidence>